<name>C6X7M8_METGS</name>
<dbReference type="Pfam" id="PF11906">
    <property type="entry name" value="DUF3426"/>
    <property type="match status" value="1"/>
</dbReference>
<organism evidence="4 5">
    <name type="scientific">Methylovorus glucosotrophus (strain SIP3-4)</name>
    <dbReference type="NCBI Taxonomy" id="582744"/>
    <lineage>
        <taxon>Bacteria</taxon>
        <taxon>Pseudomonadati</taxon>
        <taxon>Pseudomonadota</taxon>
        <taxon>Betaproteobacteria</taxon>
        <taxon>Nitrosomonadales</taxon>
        <taxon>Methylophilaceae</taxon>
        <taxon>Methylovorus</taxon>
    </lineage>
</organism>
<dbReference type="eggNOG" id="COG1273">
    <property type="taxonomic scope" value="Bacteria"/>
</dbReference>
<feature type="domain" description="Zinc finger/thioredoxin putative" evidence="3">
    <location>
        <begin position="3"/>
        <end position="39"/>
    </location>
</feature>
<dbReference type="KEGG" id="mei:Msip34_0021"/>
<evidence type="ECO:0000313" key="5">
    <source>
        <dbReference type="Proteomes" id="UP000002743"/>
    </source>
</evidence>
<dbReference type="eggNOG" id="COG5373">
    <property type="taxonomic scope" value="Bacteria"/>
</dbReference>
<dbReference type="InterPro" id="IPR021834">
    <property type="entry name" value="DUF3426"/>
</dbReference>
<evidence type="ECO:0000313" key="4">
    <source>
        <dbReference type="EMBL" id="ACT49270.1"/>
    </source>
</evidence>
<evidence type="ECO:0000256" key="2">
    <source>
        <dbReference type="SAM" id="Phobius"/>
    </source>
</evidence>
<dbReference type="NCBIfam" id="TIGR02098">
    <property type="entry name" value="MJ0042_CXXC"/>
    <property type="match status" value="1"/>
</dbReference>
<feature type="transmembrane region" description="Helical" evidence="2">
    <location>
        <begin position="210"/>
        <end position="232"/>
    </location>
</feature>
<dbReference type="EMBL" id="CP001674">
    <property type="protein sequence ID" value="ACT49270.1"/>
    <property type="molecule type" value="Genomic_DNA"/>
</dbReference>
<dbReference type="RefSeq" id="WP_015829071.1">
    <property type="nucleotide sequence ID" value="NC_012969.1"/>
</dbReference>
<keyword evidence="2" id="KW-0472">Membrane</keyword>
<evidence type="ECO:0000256" key="1">
    <source>
        <dbReference type="SAM" id="MobiDB-lite"/>
    </source>
</evidence>
<dbReference type="AlphaFoldDB" id="C6X7M8"/>
<protein>
    <submittedName>
        <fullName evidence="4">MJ0042 family finger-like protein</fullName>
    </submittedName>
</protein>
<accession>C6X7M8</accession>
<feature type="compositionally biased region" description="Low complexity" evidence="1">
    <location>
        <begin position="96"/>
        <end position="129"/>
    </location>
</feature>
<dbReference type="Proteomes" id="UP000002743">
    <property type="component" value="Chromosome"/>
</dbReference>
<keyword evidence="2" id="KW-0812">Transmembrane</keyword>
<dbReference type="STRING" id="582744.Msip34_0021"/>
<keyword evidence="2" id="KW-1133">Transmembrane helix</keyword>
<feature type="region of interest" description="Disordered" evidence="1">
    <location>
        <begin position="47"/>
        <end position="129"/>
    </location>
</feature>
<feature type="region of interest" description="Disordered" evidence="1">
    <location>
        <begin position="173"/>
        <end position="192"/>
    </location>
</feature>
<evidence type="ECO:0000259" key="3">
    <source>
        <dbReference type="Pfam" id="PF13719"/>
    </source>
</evidence>
<feature type="compositionally biased region" description="Acidic residues" evidence="1">
    <location>
        <begin position="48"/>
        <end position="95"/>
    </location>
</feature>
<gene>
    <name evidence="4" type="ordered locus">Msip34_0021</name>
</gene>
<dbReference type="OrthoDB" id="5294582at2"/>
<dbReference type="HOGENOM" id="CLU_036053_4_0_4"/>
<keyword evidence="5" id="KW-1185">Reference proteome</keyword>
<reference evidence="5" key="1">
    <citation type="submission" date="2009-07" db="EMBL/GenBank/DDBJ databases">
        <title>Complete sequence of chromosome of Methylovorus sp. SIP3-4.</title>
        <authorList>
            <person name="Lucas S."/>
            <person name="Copeland A."/>
            <person name="Lapidus A."/>
            <person name="Glavina del Rio T."/>
            <person name="Tice H."/>
            <person name="Bruce D."/>
            <person name="Goodwin L."/>
            <person name="Pitluck S."/>
            <person name="Clum A."/>
            <person name="Larimer F."/>
            <person name="Land M."/>
            <person name="Hauser L."/>
            <person name="Kyrpides N."/>
            <person name="Mikhailova N."/>
            <person name="Kayluzhnaya M."/>
            <person name="Chistoserdova L."/>
        </authorList>
    </citation>
    <scope>NUCLEOTIDE SEQUENCE [LARGE SCALE GENOMIC DNA]</scope>
    <source>
        <strain evidence="5">SIP3-4</strain>
    </source>
</reference>
<dbReference type="Pfam" id="PF13719">
    <property type="entry name" value="Zn_ribbon_5"/>
    <property type="match status" value="1"/>
</dbReference>
<reference evidence="4 5" key="2">
    <citation type="journal article" date="2011" name="J. Bacteriol.">
        <title>Genomes of three methylotrophs from a single niche uncover genetic and metabolic divergence of Methylophilaceae.</title>
        <authorList>
            <person name="Lapidus A."/>
            <person name="Clum A."/>
            <person name="Labutti K."/>
            <person name="Kaluzhnaya M.G."/>
            <person name="Lim S."/>
            <person name="Beck D.A."/>
            <person name="Glavina Del Rio T."/>
            <person name="Nolan M."/>
            <person name="Mavromatis K."/>
            <person name="Huntemann M."/>
            <person name="Lucas S."/>
            <person name="Lidstrom M.E."/>
            <person name="Ivanova N."/>
            <person name="Chistoserdova L."/>
        </authorList>
    </citation>
    <scope>NUCLEOTIDE SEQUENCE [LARGE SCALE GENOMIC DNA]</scope>
    <source>
        <strain evidence="4 5">SIP3-4</strain>
    </source>
</reference>
<proteinExistence type="predicted"/>
<dbReference type="InterPro" id="IPR011723">
    <property type="entry name" value="Znf/thioredoxin_put"/>
</dbReference>
<sequence length="365" mass="39845">MSLITSCPACSTVFHVKPEQLSLRRGIVRCGECQHVFNALDHLHEAETVEPETVEPETVEPETVEPETVEPETVEPETVEPETVEPETVEPETVEPESAVPETAVPETAVPETVEPETAVPETAVPESVVPESVVPESVVPESVVPESVVPESVVPESVVPESVVPEAQPHAAEAHITHQTPPHIPAQPSWHDAAPKSKLQTVLIQPKTFPWLSGLFALLLVITIALQLAYFQRNALALAWPESKPYLQQACAMLNCKIELPKDASKLVIDDANLLEDSDYEGLLILTSTLINQARHVQAYPQLELTLTDANDQAVLRRTFTPAEYLPAGTVVEKGIPAGKELPIKLLLTADHQTVSGYRLFVNY</sequence>